<dbReference type="EMBL" id="JACHCA010000003">
    <property type="protein sequence ID" value="MBB6127385.1"/>
    <property type="molecule type" value="Genomic_DNA"/>
</dbReference>
<name>A0A1N6V349_9SPHI</name>
<evidence type="ECO:0000313" key="1">
    <source>
        <dbReference type="EMBL" id="MBB6109019.1"/>
    </source>
</evidence>
<sequence length="44" mass="4784">MLSSVEAWWAGLCALPFDGTQGDIPIFETLFTRLQPPTSLSSLS</sequence>
<keyword evidence="3" id="KW-1185">Reference proteome</keyword>
<dbReference type="Proteomes" id="UP000541583">
    <property type="component" value="Unassembled WGS sequence"/>
</dbReference>
<protein>
    <submittedName>
        <fullName evidence="2">Uncharacterized protein</fullName>
    </submittedName>
</protein>
<organism evidence="2 4">
    <name type="scientific">Mucilaginibacter lappiensis</name>
    <dbReference type="NCBI Taxonomy" id="354630"/>
    <lineage>
        <taxon>Bacteria</taxon>
        <taxon>Pseudomonadati</taxon>
        <taxon>Bacteroidota</taxon>
        <taxon>Sphingobacteriia</taxon>
        <taxon>Sphingobacteriales</taxon>
        <taxon>Sphingobacteriaceae</taxon>
        <taxon>Mucilaginibacter</taxon>
    </lineage>
</organism>
<reference evidence="3 4" key="1">
    <citation type="submission" date="2020-08" db="EMBL/GenBank/DDBJ databases">
        <title>Genomic Encyclopedia of Type Strains, Phase IV (KMG-V): Genome sequencing to study the core and pangenomes of soil and plant-associated prokaryotes.</title>
        <authorList>
            <person name="Whitman W."/>
        </authorList>
    </citation>
    <scope>NUCLEOTIDE SEQUENCE [LARGE SCALE GENOMIC DNA]</scope>
    <source>
        <strain evidence="1 3">ANJLi2</strain>
        <strain evidence="2 4">MP601</strain>
    </source>
</reference>
<dbReference type="EMBL" id="JACHCB010000003">
    <property type="protein sequence ID" value="MBB6109019.1"/>
    <property type="molecule type" value="Genomic_DNA"/>
</dbReference>
<dbReference type="Proteomes" id="UP000548326">
    <property type="component" value="Unassembled WGS sequence"/>
</dbReference>
<evidence type="ECO:0000313" key="3">
    <source>
        <dbReference type="Proteomes" id="UP000541583"/>
    </source>
</evidence>
<proteinExistence type="predicted"/>
<dbReference type="AlphaFoldDB" id="A0A1N6V349"/>
<gene>
    <name evidence="2" type="ORF">HDF22_001491</name>
    <name evidence="1" type="ORF">HDF23_001762</name>
</gene>
<accession>A0A1N6V349</accession>
<evidence type="ECO:0000313" key="4">
    <source>
        <dbReference type="Proteomes" id="UP000548326"/>
    </source>
</evidence>
<evidence type="ECO:0000313" key="2">
    <source>
        <dbReference type="EMBL" id="MBB6127385.1"/>
    </source>
</evidence>
<comment type="caution">
    <text evidence="2">The sequence shown here is derived from an EMBL/GenBank/DDBJ whole genome shotgun (WGS) entry which is preliminary data.</text>
</comment>